<feature type="domain" description="EAL" evidence="6">
    <location>
        <begin position="782"/>
        <end position="1036"/>
    </location>
</feature>
<evidence type="ECO:0000259" key="7">
    <source>
        <dbReference type="PROSITE" id="PS50887"/>
    </source>
</evidence>
<feature type="signal peptide" evidence="3">
    <location>
        <begin position="1"/>
        <end position="24"/>
    </location>
</feature>
<dbReference type="PROSITE" id="PS50112">
    <property type="entry name" value="PAS"/>
    <property type="match status" value="2"/>
</dbReference>
<feature type="transmembrane region" description="Helical" evidence="2">
    <location>
        <begin position="260"/>
        <end position="282"/>
    </location>
</feature>
<dbReference type="Gene3D" id="3.30.70.270">
    <property type="match status" value="1"/>
</dbReference>
<name>A0ABX3HA90_PAEBO</name>
<dbReference type="InterPro" id="IPR001638">
    <property type="entry name" value="Solute-binding_3/MltF_N"/>
</dbReference>
<keyword evidence="9" id="KW-1185">Reference proteome</keyword>
<dbReference type="Pfam" id="PF00989">
    <property type="entry name" value="PAS"/>
    <property type="match status" value="1"/>
</dbReference>
<feature type="domain" description="PAS" evidence="4">
    <location>
        <begin position="448"/>
        <end position="520"/>
    </location>
</feature>
<keyword evidence="2" id="KW-1133">Transmembrane helix</keyword>
<dbReference type="PANTHER" id="PTHR44757:SF2">
    <property type="entry name" value="BIOFILM ARCHITECTURE MAINTENANCE PROTEIN MBAA"/>
    <property type="match status" value="1"/>
</dbReference>
<dbReference type="InterPro" id="IPR013655">
    <property type="entry name" value="PAS_fold_3"/>
</dbReference>
<evidence type="ECO:0000256" key="1">
    <source>
        <dbReference type="SAM" id="Coils"/>
    </source>
</evidence>
<evidence type="ECO:0000256" key="3">
    <source>
        <dbReference type="SAM" id="SignalP"/>
    </source>
</evidence>
<dbReference type="InterPro" id="IPR052155">
    <property type="entry name" value="Biofilm_reg_signaling"/>
</dbReference>
<dbReference type="InterPro" id="IPR035965">
    <property type="entry name" value="PAS-like_dom_sf"/>
</dbReference>
<dbReference type="SUPFAM" id="SSF141868">
    <property type="entry name" value="EAL domain-like"/>
    <property type="match status" value="1"/>
</dbReference>
<dbReference type="SMART" id="SM00062">
    <property type="entry name" value="PBPb"/>
    <property type="match status" value="1"/>
</dbReference>
<dbReference type="SUPFAM" id="SSF53850">
    <property type="entry name" value="Periplasmic binding protein-like II"/>
    <property type="match status" value="1"/>
</dbReference>
<dbReference type="PANTHER" id="PTHR44757">
    <property type="entry name" value="DIGUANYLATE CYCLASE DGCP"/>
    <property type="match status" value="1"/>
</dbReference>
<dbReference type="Gene3D" id="3.20.20.450">
    <property type="entry name" value="EAL domain"/>
    <property type="match status" value="1"/>
</dbReference>
<dbReference type="InterPro" id="IPR001633">
    <property type="entry name" value="EAL_dom"/>
</dbReference>
<feature type="domain" description="GGDEF" evidence="7">
    <location>
        <begin position="640"/>
        <end position="773"/>
    </location>
</feature>
<dbReference type="RefSeq" id="WP_076111606.1">
    <property type="nucleotide sequence ID" value="NZ_MPTB01000020.1"/>
</dbReference>
<dbReference type="Pfam" id="PF00497">
    <property type="entry name" value="SBP_bac_3"/>
    <property type="match status" value="1"/>
</dbReference>
<proteinExistence type="predicted"/>
<sequence>MKRCKLILLISIVLMIAPPAAAHAERQEIRYQTELGYPPYKYIQNGYLTGFDIDLTSMIFEKQDYLIQYSTGEWEETYKRLIDGEIDTTGLMAVTEERKKQALFSKPVFKSYISVYSRQALKEEVKLSTLENYKVGVGKGQYSEMVLHGKAGVSHYIEYATVPEALEALQKGEIDLLFENQGVVDYLIVERGLTGDIIRKMSNLYPEDIAYGISKSAPELVSYVNARLERLQRSGAFEELYQQYFFAHSDDYQSLTKGRIISGMIIGFCVLLFGIVLIRVYIRRLRRTIHSEQEFFEDVIEHTGMIVWAVQGDKRIVRFNQYAEKMTGLKEQDMLGKSLDDISDLEGSAALLRDLLIKAVYKDYAGNVELRLPDHVPDARYFSIRTTLIKGMDEQAEDIFVLVGLDIDERKESELKLQLSYEELESTYEELAAAEVELQEQLNKLGVSERRFRLASESSGAYMWELDWETGVYKLSDRWYEVMGYNEEEINSFDGGVLSIIHPDDQETARKAREEHLSGLTPIYETEYRMRTKDDNYIWFEVRGKSIVDPKDRIVLFLGSLIDISKRKQAEFKLNNSYQELEATYEQLTATQQELVGQYDMLVENQKNMHRLAHVDSLSNLPNRLSLLETMENYFQRPGGKAALLFVDTDNFKYINDTLGHKSGDILIRKASERLQSLVDERAMLSRLGGDEFVIFLKDTDDREAVLNLAEDIMRSFRRSFLIGESNLYVSASIGISFYPEDGETTEEILKNADVAMYRAKEEGKSTYVVYDKSMHTPFNERMNIEKHLRSAMNNNEFELHYQPQVEIGTGMISGFEALIRWNSPVLGFVSPLSFIKIAEDSRLIIYIGEWVLREASRFMKSVHDRTGIPYKISVNISIIQLLQDDFVEMVLDSLAESGLEPNCLELEITESIFMESFESTVSKLGFLKSRGIRIALDDFGTGYSSLSYLQQLPISTLKMDKIFIDSLEDKAYSQSFVQTIIILGHKMGLDVVAEGVEDARQLEFLKQFDCDKIQGYLISRPVPERGVWELLEPHY</sequence>
<dbReference type="Pfam" id="PF08447">
    <property type="entry name" value="PAS_3"/>
    <property type="match status" value="1"/>
</dbReference>
<evidence type="ECO:0000259" key="6">
    <source>
        <dbReference type="PROSITE" id="PS50883"/>
    </source>
</evidence>
<reference evidence="8 9" key="1">
    <citation type="submission" date="2016-10" db="EMBL/GenBank/DDBJ databases">
        <title>Paenibacillus species isolates.</title>
        <authorList>
            <person name="Beno S.M."/>
        </authorList>
    </citation>
    <scope>NUCLEOTIDE SEQUENCE [LARGE SCALE GENOMIC DNA]</scope>
    <source>
        <strain evidence="8 9">FSL H7-0744</strain>
    </source>
</reference>
<dbReference type="InterPro" id="IPR000014">
    <property type="entry name" value="PAS"/>
</dbReference>
<dbReference type="EMBL" id="MPTB01000020">
    <property type="protein sequence ID" value="OMD46425.1"/>
    <property type="molecule type" value="Genomic_DNA"/>
</dbReference>
<dbReference type="SMART" id="SM00052">
    <property type="entry name" value="EAL"/>
    <property type="match status" value="1"/>
</dbReference>
<feature type="coiled-coil region" evidence="1">
    <location>
        <begin position="421"/>
        <end position="451"/>
    </location>
</feature>
<dbReference type="SMART" id="SM00086">
    <property type="entry name" value="PAC"/>
    <property type="match status" value="1"/>
</dbReference>
<dbReference type="PROSITE" id="PS50883">
    <property type="entry name" value="EAL"/>
    <property type="match status" value="1"/>
</dbReference>
<dbReference type="SMART" id="SM00267">
    <property type="entry name" value="GGDEF"/>
    <property type="match status" value="1"/>
</dbReference>
<evidence type="ECO:0000313" key="8">
    <source>
        <dbReference type="EMBL" id="OMD46425.1"/>
    </source>
</evidence>
<dbReference type="InterPro" id="IPR035919">
    <property type="entry name" value="EAL_sf"/>
</dbReference>
<protein>
    <recommendedName>
        <fullName evidence="10">Diguanylate cyclase</fullName>
    </recommendedName>
</protein>
<dbReference type="PROSITE" id="PS50887">
    <property type="entry name" value="GGDEF"/>
    <property type="match status" value="1"/>
</dbReference>
<organism evidence="8 9">
    <name type="scientific">Paenibacillus borealis</name>
    <dbReference type="NCBI Taxonomy" id="160799"/>
    <lineage>
        <taxon>Bacteria</taxon>
        <taxon>Bacillati</taxon>
        <taxon>Bacillota</taxon>
        <taxon>Bacilli</taxon>
        <taxon>Bacillales</taxon>
        <taxon>Paenibacillaceae</taxon>
        <taxon>Paenibacillus</taxon>
    </lineage>
</organism>
<keyword evidence="2" id="KW-0812">Transmembrane</keyword>
<dbReference type="InterPro" id="IPR029787">
    <property type="entry name" value="Nucleotide_cyclase"/>
</dbReference>
<dbReference type="InterPro" id="IPR043128">
    <property type="entry name" value="Rev_trsase/Diguanyl_cyclase"/>
</dbReference>
<evidence type="ECO:0000256" key="2">
    <source>
        <dbReference type="SAM" id="Phobius"/>
    </source>
</evidence>
<keyword evidence="3" id="KW-0732">Signal</keyword>
<dbReference type="Gene3D" id="3.40.190.10">
    <property type="entry name" value="Periplasmic binding protein-like II"/>
    <property type="match status" value="2"/>
</dbReference>
<dbReference type="CDD" id="cd00130">
    <property type="entry name" value="PAS"/>
    <property type="match status" value="2"/>
</dbReference>
<keyword evidence="2" id="KW-0472">Membrane</keyword>
<accession>A0ABX3HA90</accession>
<evidence type="ECO:0000259" key="4">
    <source>
        <dbReference type="PROSITE" id="PS50112"/>
    </source>
</evidence>
<dbReference type="PROSITE" id="PS50113">
    <property type="entry name" value="PAC"/>
    <property type="match status" value="1"/>
</dbReference>
<feature type="domain" description="PAS" evidence="4">
    <location>
        <begin position="292"/>
        <end position="345"/>
    </location>
</feature>
<keyword evidence="1" id="KW-0175">Coiled coil</keyword>
<dbReference type="SUPFAM" id="SSF55073">
    <property type="entry name" value="Nucleotide cyclase"/>
    <property type="match status" value="1"/>
</dbReference>
<dbReference type="NCBIfam" id="TIGR00229">
    <property type="entry name" value="sensory_box"/>
    <property type="match status" value="2"/>
</dbReference>
<feature type="chain" id="PRO_5047387085" description="Diguanylate cyclase" evidence="3">
    <location>
        <begin position="25"/>
        <end position="1036"/>
    </location>
</feature>
<gene>
    <name evidence="8" type="ORF">BSK56_16450</name>
</gene>
<dbReference type="CDD" id="cd01948">
    <property type="entry name" value="EAL"/>
    <property type="match status" value="1"/>
</dbReference>
<dbReference type="Pfam" id="PF00990">
    <property type="entry name" value="GGDEF"/>
    <property type="match status" value="1"/>
</dbReference>
<dbReference type="CDD" id="cd01949">
    <property type="entry name" value="GGDEF"/>
    <property type="match status" value="1"/>
</dbReference>
<dbReference type="InterPro" id="IPR000160">
    <property type="entry name" value="GGDEF_dom"/>
</dbReference>
<dbReference type="Gene3D" id="3.30.450.20">
    <property type="entry name" value="PAS domain"/>
    <property type="match status" value="2"/>
</dbReference>
<comment type="caution">
    <text evidence="8">The sequence shown here is derived from an EMBL/GenBank/DDBJ whole genome shotgun (WGS) entry which is preliminary data.</text>
</comment>
<evidence type="ECO:0008006" key="10">
    <source>
        <dbReference type="Google" id="ProtNLM"/>
    </source>
</evidence>
<evidence type="ECO:0000313" key="9">
    <source>
        <dbReference type="Proteomes" id="UP000187412"/>
    </source>
</evidence>
<feature type="domain" description="PAC" evidence="5">
    <location>
        <begin position="524"/>
        <end position="576"/>
    </location>
</feature>
<dbReference type="Pfam" id="PF00563">
    <property type="entry name" value="EAL"/>
    <property type="match status" value="1"/>
</dbReference>
<dbReference type="SMART" id="SM00091">
    <property type="entry name" value="PAS"/>
    <property type="match status" value="2"/>
</dbReference>
<dbReference type="SUPFAM" id="SSF55785">
    <property type="entry name" value="PYP-like sensor domain (PAS domain)"/>
    <property type="match status" value="2"/>
</dbReference>
<dbReference type="InterPro" id="IPR013767">
    <property type="entry name" value="PAS_fold"/>
</dbReference>
<dbReference type="InterPro" id="IPR000700">
    <property type="entry name" value="PAS-assoc_C"/>
</dbReference>
<dbReference type="InterPro" id="IPR001610">
    <property type="entry name" value="PAC"/>
</dbReference>
<evidence type="ECO:0000259" key="5">
    <source>
        <dbReference type="PROSITE" id="PS50113"/>
    </source>
</evidence>
<dbReference type="NCBIfam" id="TIGR00254">
    <property type="entry name" value="GGDEF"/>
    <property type="match status" value="1"/>
</dbReference>
<dbReference type="Proteomes" id="UP000187412">
    <property type="component" value="Unassembled WGS sequence"/>
</dbReference>